<feature type="region of interest" description="Disordered" evidence="1">
    <location>
        <begin position="85"/>
        <end position="111"/>
    </location>
</feature>
<organism evidence="2 3">
    <name type="scientific">Candidatus Finniella inopinata</name>
    <dbReference type="NCBI Taxonomy" id="1696036"/>
    <lineage>
        <taxon>Bacteria</taxon>
        <taxon>Pseudomonadati</taxon>
        <taxon>Pseudomonadota</taxon>
        <taxon>Alphaproteobacteria</taxon>
        <taxon>Holosporales</taxon>
        <taxon>Candidatus Paracaedibacteraceae</taxon>
        <taxon>Candidatus Finniella</taxon>
    </lineage>
</organism>
<dbReference type="EMBL" id="SCFB01000001">
    <property type="protein sequence ID" value="RZI47077.1"/>
    <property type="molecule type" value="Genomic_DNA"/>
</dbReference>
<dbReference type="OrthoDB" id="9795340at2"/>
<dbReference type="Proteomes" id="UP000293550">
    <property type="component" value="Unassembled WGS sequence"/>
</dbReference>
<dbReference type="GO" id="GO:0006979">
    <property type="term" value="P:response to oxidative stress"/>
    <property type="evidence" value="ECO:0007669"/>
    <property type="project" value="TreeGrafter"/>
</dbReference>
<dbReference type="Pfam" id="PF05071">
    <property type="entry name" value="NDUFA12"/>
    <property type="match status" value="1"/>
</dbReference>
<dbReference type="InterPro" id="IPR007763">
    <property type="entry name" value="NDUFA12"/>
</dbReference>
<evidence type="ECO:0000313" key="3">
    <source>
        <dbReference type="Proteomes" id="UP000293550"/>
    </source>
</evidence>
<dbReference type="AlphaFoldDB" id="A0A4V2E025"/>
<gene>
    <name evidence="2" type="ORF">EQU50_00375</name>
</gene>
<dbReference type="PANTHER" id="PTHR12910:SF2">
    <property type="entry name" value="NADH DEHYDROGENASE [UBIQUINONE] 1 ALPHA SUBCOMPLEX SUBUNIT 12"/>
    <property type="match status" value="1"/>
</dbReference>
<name>A0A4V2E025_9PROT</name>
<evidence type="ECO:0000256" key="1">
    <source>
        <dbReference type="SAM" id="MobiDB-lite"/>
    </source>
</evidence>
<reference evidence="2 3" key="1">
    <citation type="submission" date="2018-10" db="EMBL/GenBank/DDBJ databases">
        <title>An updated phylogeny of the Alphaproteobacteria reveals that the parasitic Rickettsiales and Holosporales have independent origins.</title>
        <authorList>
            <person name="Munoz-Gomez S.A."/>
            <person name="Hess S."/>
            <person name="Burger G."/>
            <person name="Lang B.F."/>
            <person name="Susko E."/>
            <person name="Slamovits C.H."/>
            <person name="Roger A.J."/>
        </authorList>
    </citation>
    <scope>NUCLEOTIDE SEQUENCE [LARGE SCALE GENOMIC DNA]</scope>
    <source>
        <strain evidence="2">HOLO01</strain>
    </source>
</reference>
<dbReference type="PANTHER" id="PTHR12910">
    <property type="entry name" value="NADH-UBIQUINONE OXIDOREDUCTASE SUBUNIT B17.2"/>
    <property type="match status" value="1"/>
</dbReference>
<dbReference type="RefSeq" id="WP_130153190.1">
    <property type="nucleotide sequence ID" value="NZ_SCFB01000001.1"/>
</dbReference>
<evidence type="ECO:0000313" key="2">
    <source>
        <dbReference type="EMBL" id="RZI47077.1"/>
    </source>
</evidence>
<protein>
    <submittedName>
        <fullName evidence="2">NADH:ubiquinone oxidoreductase subunit NDUFA12</fullName>
    </submittedName>
</protein>
<keyword evidence="3" id="KW-1185">Reference proteome</keyword>
<sequence>MRDWWFGVYSWWRGQLVGCDDFGNRYYEHRKYSNKSLKYRRWVVYKGFEDASKVPADWHGWLHYRTDELPAIDQPYSWIKPHLPNLTGTNLSPRSKRQFPQTAKDYESWRP</sequence>
<dbReference type="GO" id="GO:0045271">
    <property type="term" value="C:respiratory chain complex I"/>
    <property type="evidence" value="ECO:0007669"/>
    <property type="project" value="InterPro"/>
</dbReference>
<accession>A0A4V2E025</accession>
<keyword evidence="2" id="KW-0830">Ubiquinone</keyword>
<comment type="caution">
    <text evidence="2">The sequence shown here is derived from an EMBL/GenBank/DDBJ whole genome shotgun (WGS) entry which is preliminary data.</text>
</comment>
<feature type="compositionally biased region" description="Polar residues" evidence="1">
    <location>
        <begin position="86"/>
        <end position="101"/>
    </location>
</feature>
<proteinExistence type="predicted"/>